<dbReference type="Proteomes" id="UP000198841">
    <property type="component" value="Unassembled WGS sequence"/>
</dbReference>
<evidence type="ECO:0000313" key="5">
    <source>
        <dbReference type="EMBL" id="SFK07819.1"/>
    </source>
</evidence>
<feature type="domain" description="HTH araC/xylS-type" evidence="4">
    <location>
        <begin position="160"/>
        <end position="257"/>
    </location>
</feature>
<accession>A0A1I3WKU7</accession>
<evidence type="ECO:0000313" key="6">
    <source>
        <dbReference type="Proteomes" id="UP000198841"/>
    </source>
</evidence>
<reference evidence="5 6" key="1">
    <citation type="submission" date="2016-10" db="EMBL/GenBank/DDBJ databases">
        <authorList>
            <person name="Varghese N."/>
            <person name="Submissions S."/>
        </authorList>
    </citation>
    <scope>NUCLEOTIDE SEQUENCE [LARGE SCALE GENOMIC DNA]</scope>
    <source>
        <strain evidence="5 6">YR512</strain>
    </source>
</reference>
<dbReference type="PANTHER" id="PTHR11019:SF190">
    <property type="entry name" value="ARAC-FAMILY REGULATORY PROTEIN"/>
    <property type="match status" value="1"/>
</dbReference>
<dbReference type="CDD" id="cd06124">
    <property type="entry name" value="cupin_NimR-like_N"/>
    <property type="match status" value="1"/>
</dbReference>
<dbReference type="InterPro" id="IPR011051">
    <property type="entry name" value="RmlC_Cupin_sf"/>
</dbReference>
<sequence>MNLQVEYQPPIDAPLLRFFMRYDEVNAKTEYLTHAHDWGQVIFVTSHVLEMEVEGERLLTPADIPIWIPAGHRHSSYNHNDARFRTFNLAADLCAGLPDKACLLHVDAIGHAIMNDFARRELEQPQTQADWRMCEVLIDRLRLAPVHNSYLPMSDDKFLAPILRALEAHPGDNTTLAQWAKRVFTTERTLARRCQQQLNMSFSEWRQRLRFLRAIALLEQGCSVQGIAHELGYSSASALIVMFQQQAGTTPDRYRSRLG</sequence>
<dbReference type="InterPro" id="IPR018062">
    <property type="entry name" value="HTH_AraC-typ_CS"/>
</dbReference>
<dbReference type="InterPro" id="IPR014710">
    <property type="entry name" value="RmlC-like_jellyroll"/>
</dbReference>
<dbReference type="PROSITE" id="PS01124">
    <property type="entry name" value="HTH_ARAC_FAMILY_2"/>
    <property type="match status" value="1"/>
</dbReference>
<dbReference type="GO" id="GO:0003677">
    <property type="term" value="F:DNA binding"/>
    <property type="evidence" value="ECO:0007669"/>
    <property type="project" value="UniProtKB-KW"/>
</dbReference>
<comment type="caution">
    <text evidence="5">The sequence shown here is derived from an EMBL/GenBank/DDBJ whole genome shotgun (WGS) entry which is preliminary data.</text>
</comment>
<dbReference type="SUPFAM" id="SSF46689">
    <property type="entry name" value="Homeodomain-like"/>
    <property type="match status" value="1"/>
</dbReference>
<keyword evidence="6" id="KW-1185">Reference proteome</keyword>
<dbReference type="Gene3D" id="1.10.10.60">
    <property type="entry name" value="Homeodomain-like"/>
    <property type="match status" value="1"/>
</dbReference>
<proteinExistence type="predicted"/>
<protein>
    <submittedName>
        <fullName evidence="5">AraC-type DNA-binding protein</fullName>
    </submittedName>
</protein>
<keyword evidence="2 5" id="KW-0238">DNA-binding</keyword>
<dbReference type="InterPro" id="IPR018060">
    <property type="entry name" value="HTH_AraC"/>
</dbReference>
<keyword evidence="1" id="KW-0805">Transcription regulation</keyword>
<dbReference type="PANTHER" id="PTHR11019">
    <property type="entry name" value="HTH-TYPE TRANSCRIPTIONAL REGULATOR NIMR"/>
    <property type="match status" value="1"/>
</dbReference>
<dbReference type="SMART" id="SM00342">
    <property type="entry name" value="HTH_ARAC"/>
    <property type="match status" value="1"/>
</dbReference>
<organism evidence="5 6">
    <name type="scientific">Candidatus Pantoea symbiotica</name>
    <dbReference type="NCBI Taxonomy" id="1884370"/>
    <lineage>
        <taxon>Bacteria</taxon>
        <taxon>Pseudomonadati</taxon>
        <taxon>Pseudomonadota</taxon>
        <taxon>Gammaproteobacteria</taxon>
        <taxon>Enterobacterales</taxon>
        <taxon>Erwiniaceae</taxon>
        <taxon>Pantoea</taxon>
    </lineage>
</organism>
<dbReference type="Gene3D" id="2.60.120.10">
    <property type="entry name" value="Jelly Rolls"/>
    <property type="match status" value="1"/>
</dbReference>
<evidence type="ECO:0000259" key="4">
    <source>
        <dbReference type="PROSITE" id="PS01124"/>
    </source>
</evidence>
<dbReference type="EMBL" id="FOSD01000004">
    <property type="protein sequence ID" value="SFK07819.1"/>
    <property type="molecule type" value="Genomic_DNA"/>
</dbReference>
<evidence type="ECO:0000256" key="3">
    <source>
        <dbReference type="ARBA" id="ARBA00023163"/>
    </source>
</evidence>
<evidence type="ECO:0000256" key="2">
    <source>
        <dbReference type="ARBA" id="ARBA00023125"/>
    </source>
</evidence>
<dbReference type="RefSeq" id="WP_008101234.1">
    <property type="nucleotide sequence ID" value="NZ_FOSD01000004.1"/>
</dbReference>
<gene>
    <name evidence="5" type="ORF">SAMN05518863_104263</name>
</gene>
<name>A0A1I3WKU7_9GAMM</name>
<dbReference type="Pfam" id="PF12833">
    <property type="entry name" value="HTH_18"/>
    <property type="match status" value="1"/>
</dbReference>
<keyword evidence="3" id="KW-0804">Transcription</keyword>
<dbReference type="InterPro" id="IPR009057">
    <property type="entry name" value="Homeodomain-like_sf"/>
</dbReference>
<dbReference type="PROSITE" id="PS00041">
    <property type="entry name" value="HTH_ARAC_FAMILY_1"/>
    <property type="match status" value="1"/>
</dbReference>
<evidence type="ECO:0000256" key="1">
    <source>
        <dbReference type="ARBA" id="ARBA00023015"/>
    </source>
</evidence>
<dbReference type="SUPFAM" id="SSF51182">
    <property type="entry name" value="RmlC-like cupins"/>
    <property type="match status" value="1"/>
</dbReference>